<dbReference type="InterPro" id="IPR000182">
    <property type="entry name" value="GNAT_dom"/>
</dbReference>
<dbReference type="CDD" id="cd04301">
    <property type="entry name" value="NAT_SF"/>
    <property type="match status" value="1"/>
</dbReference>
<dbReference type="EMBL" id="QRUP01000014">
    <property type="protein sequence ID" value="RGR72698.1"/>
    <property type="molecule type" value="Genomic_DNA"/>
</dbReference>
<evidence type="ECO:0000313" key="5">
    <source>
        <dbReference type="Proteomes" id="UP000284178"/>
    </source>
</evidence>
<dbReference type="PANTHER" id="PTHR43877">
    <property type="entry name" value="AMINOALKYLPHOSPHONATE N-ACETYLTRANSFERASE-RELATED-RELATED"/>
    <property type="match status" value="1"/>
</dbReference>
<name>A0A412FX10_9FIRM</name>
<sequence length="171" mass="19717">MKIRTTEERDLPAVMEILHQAQAYFKAQGIDQWQDGYPDEATIRQDIQNGTAYLVELDGIVAACATIAFTPDENYTTMVSGQWLTDRPYAVIHRIAVDDKLKGRGIAGWILEQAEHLCRQRGVESLKIDTHQDNTSMRRLLEKQNYHYCGVIQLHRDLSLRVAYEKRLDKK</sequence>
<protein>
    <submittedName>
        <fullName evidence="4">GNAT family N-acetyltransferase</fullName>
    </submittedName>
</protein>
<dbReference type="GO" id="GO:0016747">
    <property type="term" value="F:acyltransferase activity, transferring groups other than amino-acyl groups"/>
    <property type="evidence" value="ECO:0007669"/>
    <property type="project" value="InterPro"/>
</dbReference>
<dbReference type="SUPFAM" id="SSF55729">
    <property type="entry name" value="Acyl-CoA N-acyltransferases (Nat)"/>
    <property type="match status" value="1"/>
</dbReference>
<dbReference type="InterPro" id="IPR016181">
    <property type="entry name" value="Acyl_CoA_acyltransferase"/>
</dbReference>
<dbReference type="AlphaFoldDB" id="A0A412FX10"/>
<dbReference type="RefSeq" id="WP_117895374.1">
    <property type="nucleotide sequence ID" value="NZ_CABJCV010000014.1"/>
</dbReference>
<dbReference type="GeneID" id="83016031"/>
<evidence type="ECO:0000259" key="3">
    <source>
        <dbReference type="PROSITE" id="PS51186"/>
    </source>
</evidence>
<accession>A0A412FX10</accession>
<dbReference type="Proteomes" id="UP000284178">
    <property type="component" value="Unassembled WGS sequence"/>
</dbReference>
<proteinExistence type="predicted"/>
<evidence type="ECO:0000256" key="1">
    <source>
        <dbReference type="ARBA" id="ARBA00022679"/>
    </source>
</evidence>
<dbReference type="InterPro" id="IPR050832">
    <property type="entry name" value="Bact_Acetyltransf"/>
</dbReference>
<reference evidence="4 5" key="1">
    <citation type="submission" date="2018-08" db="EMBL/GenBank/DDBJ databases">
        <title>A genome reference for cultivated species of the human gut microbiota.</title>
        <authorList>
            <person name="Zou Y."/>
            <person name="Xue W."/>
            <person name="Luo G."/>
        </authorList>
    </citation>
    <scope>NUCLEOTIDE SEQUENCE [LARGE SCALE GENOMIC DNA]</scope>
    <source>
        <strain evidence="4 5">AF24-29</strain>
    </source>
</reference>
<evidence type="ECO:0000256" key="2">
    <source>
        <dbReference type="ARBA" id="ARBA00023315"/>
    </source>
</evidence>
<keyword evidence="2" id="KW-0012">Acyltransferase</keyword>
<keyword evidence="1 4" id="KW-0808">Transferase</keyword>
<organism evidence="4 5">
    <name type="scientific">Holdemania filiformis</name>
    <dbReference type="NCBI Taxonomy" id="61171"/>
    <lineage>
        <taxon>Bacteria</taxon>
        <taxon>Bacillati</taxon>
        <taxon>Bacillota</taxon>
        <taxon>Erysipelotrichia</taxon>
        <taxon>Erysipelotrichales</taxon>
        <taxon>Erysipelotrichaceae</taxon>
        <taxon>Holdemania</taxon>
    </lineage>
</organism>
<comment type="caution">
    <text evidence="4">The sequence shown here is derived from an EMBL/GenBank/DDBJ whole genome shotgun (WGS) entry which is preliminary data.</text>
</comment>
<dbReference type="PANTHER" id="PTHR43877:SF2">
    <property type="entry name" value="AMINOALKYLPHOSPHONATE N-ACETYLTRANSFERASE-RELATED"/>
    <property type="match status" value="1"/>
</dbReference>
<evidence type="ECO:0000313" key="4">
    <source>
        <dbReference type="EMBL" id="RGR72698.1"/>
    </source>
</evidence>
<dbReference type="Pfam" id="PF00583">
    <property type="entry name" value="Acetyltransf_1"/>
    <property type="match status" value="1"/>
</dbReference>
<gene>
    <name evidence="4" type="ORF">DWY25_11575</name>
</gene>
<feature type="domain" description="N-acetyltransferase" evidence="3">
    <location>
        <begin position="1"/>
        <end position="169"/>
    </location>
</feature>
<dbReference type="PROSITE" id="PS51186">
    <property type="entry name" value="GNAT"/>
    <property type="match status" value="1"/>
</dbReference>
<keyword evidence="5" id="KW-1185">Reference proteome</keyword>
<dbReference type="Gene3D" id="3.40.630.30">
    <property type="match status" value="1"/>
</dbReference>